<reference evidence="6" key="2">
    <citation type="journal article" date="2024" name="Plant">
        <title>Genomic evolution and insights into agronomic trait innovations of Sesamum species.</title>
        <authorList>
            <person name="Miao H."/>
            <person name="Wang L."/>
            <person name="Qu L."/>
            <person name="Liu H."/>
            <person name="Sun Y."/>
            <person name="Le M."/>
            <person name="Wang Q."/>
            <person name="Wei S."/>
            <person name="Zheng Y."/>
            <person name="Lin W."/>
            <person name="Duan Y."/>
            <person name="Cao H."/>
            <person name="Xiong S."/>
            <person name="Wang X."/>
            <person name="Wei L."/>
            <person name="Li C."/>
            <person name="Ma Q."/>
            <person name="Ju M."/>
            <person name="Zhao R."/>
            <person name="Li G."/>
            <person name="Mu C."/>
            <person name="Tian Q."/>
            <person name="Mei H."/>
            <person name="Zhang T."/>
            <person name="Gao T."/>
            <person name="Zhang H."/>
        </authorList>
    </citation>
    <scope>NUCLEOTIDE SEQUENCE</scope>
    <source>
        <strain evidence="6">G02</strain>
    </source>
</reference>
<dbReference type="PANTHER" id="PTHR11088:SF74">
    <property type="entry name" value="ADENYLATE ISOPENTENYLTRANSFERASE 5, CHLOROPLASTIC"/>
    <property type="match status" value="1"/>
</dbReference>
<evidence type="ECO:0000313" key="6">
    <source>
        <dbReference type="EMBL" id="KAL0419923.1"/>
    </source>
</evidence>
<evidence type="ECO:0000256" key="1">
    <source>
        <dbReference type="ARBA" id="ARBA00005842"/>
    </source>
</evidence>
<evidence type="ECO:0000256" key="2">
    <source>
        <dbReference type="ARBA" id="ARBA00022679"/>
    </source>
</evidence>
<sequence length="184" mass="20463">MGATGTGKSRLSVDLATRLSAEIINSDKMQVYHGLDIVTNKITDEERCGVPHHLLGVVDPESDFSAANFRTMASISMRSILSRGQLPMIVGGSNSFIEALADMNFRSKYECFSSGWTWQCLYLIPSYLIASIRWWRGGWWMKFGTFTSQMPIIRGGSGERSESPSSTNFSESNHFATRKLGQGF</sequence>
<organism evidence="6">
    <name type="scientific">Sesamum radiatum</name>
    <name type="common">Black benniseed</name>
    <dbReference type="NCBI Taxonomy" id="300843"/>
    <lineage>
        <taxon>Eukaryota</taxon>
        <taxon>Viridiplantae</taxon>
        <taxon>Streptophyta</taxon>
        <taxon>Embryophyta</taxon>
        <taxon>Tracheophyta</taxon>
        <taxon>Spermatophyta</taxon>
        <taxon>Magnoliopsida</taxon>
        <taxon>eudicotyledons</taxon>
        <taxon>Gunneridae</taxon>
        <taxon>Pentapetalae</taxon>
        <taxon>asterids</taxon>
        <taxon>lamiids</taxon>
        <taxon>Lamiales</taxon>
        <taxon>Pedaliaceae</taxon>
        <taxon>Sesamum</taxon>
    </lineage>
</organism>
<dbReference type="GO" id="GO:0052381">
    <property type="term" value="F:tRNA dimethylallyltransferase activity"/>
    <property type="evidence" value="ECO:0007669"/>
    <property type="project" value="TreeGrafter"/>
</dbReference>
<keyword evidence="4" id="KW-0547">Nucleotide-binding</keyword>
<protein>
    <submittedName>
        <fullName evidence="6">Adenylate isopentenyltransferase 3, chloroplastic</fullName>
    </submittedName>
</protein>
<dbReference type="Gene3D" id="3.40.50.300">
    <property type="entry name" value="P-loop containing nucleotide triphosphate hydrolases"/>
    <property type="match status" value="1"/>
</dbReference>
<evidence type="ECO:0000256" key="3">
    <source>
        <dbReference type="ARBA" id="ARBA00022712"/>
    </source>
</evidence>
<name>A0AAW2USR8_SESRA</name>
<comment type="caution">
    <text evidence="6">The sequence shown here is derived from an EMBL/GenBank/DDBJ whole genome shotgun (WGS) entry which is preliminary data.</text>
</comment>
<reference evidence="6" key="1">
    <citation type="submission" date="2020-06" db="EMBL/GenBank/DDBJ databases">
        <authorList>
            <person name="Li T."/>
            <person name="Hu X."/>
            <person name="Zhang T."/>
            <person name="Song X."/>
            <person name="Zhang H."/>
            <person name="Dai N."/>
            <person name="Sheng W."/>
            <person name="Hou X."/>
            <person name="Wei L."/>
        </authorList>
    </citation>
    <scope>NUCLEOTIDE SEQUENCE</scope>
    <source>
        <strain evidence="6">G02</strain>
        <tissue evidence="6">Leaf</tissue>
    </source>
</reference>
<dbReference type="PANTHER" id="PTHR11088">
    <property type="entry name" value="TRNA DIMETHYLALLYLTRANSFERASE"/>
    <property type="match status" value="1"/>
</dbReference>
<dbReference type="Pfam" id="PF01715">
    <property type="entry name" value="IPPT"/>
    <property type="match status" value="1"/>
</dbReference>
<evidence type="ECO:0000256" key="5">
    <source>
        <dbReference type="ARBA" id="ARBA00022840"/>
    </source>
</evidence>
<dbReference type="InterPro" id="IPR039657">
    <property type="entry name" value="Dimethylallyltransferase"/>
</dbReference>
<dbReference type="EMBL" id="JACGWJ010000005">
    <property type="protein sequence ID" value="KAL0419923.1"/>
    <property type="molecule type" value="Genomic_DNA"/>
</dbReference>
<dbReference type="GO" id="GO:0005739">
    <property type="term" value="C:mitochondrion"/>
    <property type="evidence" value="ECO:0007669"/>
    <property type="project" value="TreeGrafter"/>
</dbReference>
<comment type="similarity">
    <text evidence="1">Belongs to the IPP transferase family.</text>
</comment>
<keyword evidence="5" id="KW-0067">ATP-binding</keyword>
<keyword evidence="3" id="KW-0203">Cytokinin biosynthesis</keyword>
<dbReference type="GO" id="GO:0006400">
    <property type="term" value="P:tRNA modification"/>
    <property type="evidence" value="ECO:0007669"/>
    <property type="project" value="TreeGrafter"/>
</dbReference>
<proteinExistence type="inferred from homology"/>
<accession>A0AAW2USR8</accession>
<dbReference type="AlphaFoldDB" id="A0AAW2USR8"/>
<dbReference type="SUPFAM" id="SSF52540">
    <property type="entry name" value="P-loop containing nucleoside triphosphate hydrolases"/>
    <property type="match status" value="1"/>
</dbReference>
<gene>
    <name evidence="6" type="ORF">Sradi_1405800</name>
</gene>
<dbReference type="GO" id="GO:0005524">
    <property type="term" value="F:ATP binding"/>
    <property type="evidence" value="ECO:0007669"/>
    <property type="project" value="UniProtKB-KW"/>
</dbReference>
<dbReference type="GO" id="GO:0009691">
    <property type="term" value="P:cytokinin biosynthetic process"/>
    <property type="evidence" value="ECO:0007669"/>
    <property type="project" value="UniProtKB-KW"/>
</dbReference>
<dbReference type="InterPro" id="IPR027417">
    <property type="entry name" value="P-loop_NTPase"/>
</dbReference>
<evidence type="ECO:0000256" key="4">
    <source>
        <dbReference type="ARBA" id="ARBA00022741"/>
    </source>
</evidence>
<keyword evidence="2" id="KW-0808">Transferase</keyword>